<dbReference type="RefSeq" id="WP_249771903.1">
    <property type="nucleotide sequence ID" value="NZ_CP097332.1"/>
</dbReference>
<dbReference type="Proteomes" id="UP001056336">
    <property type="component" value="Chromosome"/>
</dbReference>
<gene>
    <name evidence="2" type="ORF">M6D93_00095</name>
</gene>
<evidence type="ECO:0000259" key="1">
    <source>
        <dbReference type="SMART" id="SM00849"/>
    </source>
</evidence>
<protein>
    <submittedName>
        <fullName evidence="2">MBL fold metallo-hydrolase</fullName>
    </submittedName>
</protein>
<dbReference type="SMART" id="SM00849">
    <property type="entry name" value="Lactamase_B"/>
    <property type="match status" value="1"/>
</dbReference>
<evidence type="ECO:0000313" key="3">
    <source>
        <dbReference type="Proteomes" id="UP001056336"/>
    </source>
</evidence>
<reference evidence="2" key="2">
    <citation type="submission" date="2022-05" db="EMBL/GenBank/DDBJ databases">
        <authorList>
            <person name="Kim J.-S."/>
            <person name="Lee K."/>
            <person name="Suh M."/>
            <person name="Eom M."/>
            <person name="Kim J.-S."/>
            <person name="Kim D.-S."/>
            <person name="Ko S.-H."/>
            <person name="Shin Y."/>
            <person name="Lee J.-S."/>
        </authorList>
    </citation>
    <scope>NUCLEOTIDE SEQUENCE</scope>
    <source>
        <strain evidence="2">N237</strain>
    </source>
</reference>
<reference evidence="2" key="1">
    <citation type="journal article" date="2018" name="Int. J. Syst. Evol. Microbiol.">
        <title>Jatrophihabitans telluris sp. nov., isolated from sediment soil of lava forest wetlands and the emended description of the genus Jatrophihabitans.</title>
        <authorList>
            <person name="Lee K.C."/>
            <person name="Suh M.K."/>
            <person name="Eom M.K."/>
            <person name="Kim K.K."/>
            <person name="Kim J.S."/>
            <person name="Kim D.S."/>
            <person name="Ko S.H."/>
            <person name="Shin Y.K."/>
            <person name="Lee J.S."/>
        </authorList>
    </citation>
    <scope>NUCLEOTIDE SEQUENCE</scope>
    <source>
        <strain evidence="2">N237</strain>
    </source>
</reference>
<name>A0ABY4QZ84_9ACTN</name>
<dbReference type="InterPro" id="IPR036866">
    <property type="entry name" value="RibonucZ/Hydroxyglut_hydro"/>
</dbReference>
<organism evidence="2 3">
    <name type="scientific">Jatrophihabitans telluris</name>
    <dbReference type="NCBI Taxonomy" id="2038343"/>
    <lineage>
        <taxon>Bacteria</taxon>
        <taxon>Bacillati</taxon>
        <taxon>Actinomycetota</taxon>
        <taxon>Actinomycetes</taxon>
        <taxon>Jatrophihabitantales</taxon>
        <taxon>Jatrophihabitantaceae</taxon>
        <taxon>Jatrophihabitans</taxon>
    </lineage>
</organism>
<evidence type="ECO:0000313" key="2">
    <source>
        <dbReference type="EMBL" id="UQX88422.1"/>
    </source>
</evidence>
<sequence length="309" mass="34744">MDHDFVSGAPIAGELPAQWIHGSRNRSRPTDPPVQVYAYNRHTYILRQSKDTTYEAPFVFLLFGNRRALLYDTGATADRTIRDTVDDLMLRWLDAHPRADYELLVVHSHGHGDHVAGDPFFIDRPATRVVAADVDTIKRELGFRQWPAELVELDLGGRILDVTGIPGHHVASLAILDRWTGILLTGDTVLPGRLYVEDTAAFLDSLDRLVTLSETRPVRWVLGCHIEMTREAGRDYPLGCRYQPEEAPLEFTAHQLRQIRDAVARIGDRPGSYPLPDAIFYCGMTARMRIRLIGRSVLDRLGLLATNSA</sequence>
<dbReference type="SUPFAM" id="SSF56281">
    <property type="entry name" value="Metallo-hydrolase/oxidoreductase"/>
    <property type="match status" value="1"/>
</dbReference>
<dbReference type="EMBL" id="CP097332">
    <property type="protein sequence ID" value="UQX88422.1"/>
    <property type="molecule type" value="Genomic_DNA"/>
</dbReference>
<keyword evidence="3" id="KW-1185">Reference proteome</keyword>
<dbReference type="Pfam" id="PF00753">
    <property type="entry name" value="Lactamase_B"/>
    <property type="match status" value="1"/>
</dbReference>
<dbReference type="Gene3D" id="3.60.15.10">
    <property type="entry name" value="Ribonuclease Z/Hydroxyacylglutathione hydrolase-like"/>
    <property type="match status" value="1"/>
</dbReference>
<proteinExistence type="predicted"/>
<accession>A0ABY4QZ84</accession>
<dbReference type="InterPro" id="IPR001279">
    <property type="entry name" value="Metallo-B-lactamas"/>
</dbReference>
<feature type="domain" description="Metallo-beta-lactamase" evidence="1">
    <location>
        <begin position="56"/>
        <end position="225"/>
    </location>
</feature>